<gene>
    <name evidence="3" type="ordered locus">PARA_10240</name>
</gene>
<name>A0AB33QII6_HAEP3</name>
<sequence length="335" mass="36201">MGLSACSSSQEESYDPSSNDVATFQPNKSSSKNNSSNQSSSENNSSNQSSSENNSSNQSASENDSANQTNESNNQKQSTRPHLTIIEKGPLSKGHPSSAKDYAIPTTGKFNGIAYEFRSHYNTDRIENPKVHQLSTDNIYVLNINGKRIDIAPEGVNPAYTYVDKDGEIHLSTGAFVNGVVFQDSMQNGIYQSKKDGKTYVYIQGELTPTDNIPKSGTARYLGLSSYHVNNDTLLEGALDPVEGAPPRFGIVGVDMTANFEDKTVAGHLVHTSAAKNNNVLAELEGTISGNQFSGTKNDTKLQGAFFGENANEMGGVYINQREGFSGAFSARHQW</sequence>
<dbReference type="Proteomes" id="UP000007052">
    <property type="component" value="Chromosome"/>
</dbReference>
<feature type="compositionally biased region" description="Low complexity" evidence="1">
    <location>
        <begin position="7"/>
        <end position="18"/>
    </location>
</feature>
<feature type="compositionally biased region" description="Polar residues" evidence="1">
    <location>
        <begin position="68"/>
        <end position="81"/>
    </location>
</feature>
<protein>
    <recommendedName>
        <fullName evidence="2">Transferrin-binding protein B C-lobe/N-lobe beta-barrel domain-containing protein</fullName>
    </recommendedName>
</protein>
<organism evidence="3 4">
    <name type="scientific">Haemophilus parainfluenzae (strain T3T1)</name>
    <dbReference type="NCBI Taxonomy" id="862965"/>
    <lineage>
        <taxon>Bacteria</taxon>
        <taxon>Pseudomonadati</taxon>
        <taxon>Pseudomonadota</taxon>
        <taxon>Gammaproteobacteria</taxon>
        <taxon>Pasteurellales</taxon>
        <taxon>Pasteurellaceae</taxon>
        <taxon>Haemophilus</taxon>
    </lineage>
</organism>
<evidence type="ECO:0000313" key="3">
    <source>
        <dbReference type="EMBL" id="CBW15130.1"/>
    </source>
</evidence>
<evidence type="ECO:0000259" key="2">
    <source>
        <dbReference type="Pfam" id="PF01298"/>
    </source>
</evidence>
<dbReference type="SUPFAM" id="SSF56925">
    <property type="entry name" value="OMPA-like"/>
    <property type="match status" value="1"/>
</dbReference>
<proteinExistence type="predicted"/>
<dbReference type="KEGG" id="hpr:PARA_10240"/>
<evidence type="ECO:0000256" key="1">
    <source>
        <dbReference type="SAM" id="MobiDB-lite"/>
    </source>
</evidence>
<feature type="compositionally biased region" description="Low complexity" evidence="1">
    <location>
        <begin position="27"/>
        <end position="67"/>
    </location>
</feature>
<dbReference type="InterPro" id="IPR011250">
    <property type="entry name" value="OMP/PagP_B-barrel"/>
</dbReference>
<dbReference type="Gene3D" id="2.40.160.90">
    <property type="match status" value="1"/>
</dbReference>
<feature type="domain" description="Transferrin-binding protein B C-lobe/N-lobe beta-barrel" evidence="2">
    <location>
        <begin position="213"/>
        <end position="332"/>
    </location>
</feature>
<evidence type="ECO:0000313" key="4">
    <source>
        <dbReference type="Proteomes" id="UP000007052"/>
    </source>
</evidence>
<dbReference type="InterPro" id="IPR001677">
    <property type="entry name" value="TbpB_B_D"/>
</dbReference>
<feature type="region of interest" description="Disordered" evidence="1">
    <location>
        <begin position="1"/>
        <end position="82"/>
    </location>
</feature>
<dbReference type="EMBL" id="FQ312002">
    <property type="protein sequence ID" value="CBW15130.1"/>
    <property type="molecule type" value="Genomic_DNA"/>
</dbReference>
<accession>A0AB33QII6</accession>
<dbReference type="Pfam" id="PF01298">
    <property type="entry name" value="TbpB_B_D"/>
    <property type="match status" value="1"/>
</dbReference>
<reference evidence="4" key="1">
    <citation type="submission" date="2010-07" db="EMBL/GenBank/DDBJ databases">
        <title>The genome sequence of Haemophilus parainfluenzae T3T1.</title>
        <authorList>
            <person name="Crook D."/>
            <person name="Hood D."/>
            <person name="Moxon R."/>
            <person name="Parkhill J."/>
            <person name="Aslett M."/>
            <person name="Bentley S.D."/>
        </authorList>
    </citation>
    <scope>NUCLEOTIDE SEQUENCE [LARGE SCALE GENOMIC DNA]</scope>
    <source>
        <strain evidence="4">T3T1</strain>
    </source>
</reference>
<dbReference type="AlphaFoldDB" id="A0AB33QII6"/>